<evidence type="ECO:0000313" key="7">
    <source>
        <dbReference type="EMBL" id="QEA41754.1"/>
    </source>
</evidence>
<evidence type="ECO:0000256" key="4">
    <source>
        <dbReference type="ARBA" id="ARBA00022989"/>
    </source>
</evidence>
<keyword evidence="2" id="KW-1003">Cell membrane</keyword>
<dbReference type="KEGG" id="lpse:FGL85_04240"/>
<feature type="transmembrane region" description="Helical" evidence="6">
    <location>
        <begin position="471"/>
        <end position="491"/>
    </location>
</feature>
<sequence length="505" mass="56273">MQGSRTLRAKLNVIVSVGTYFFQLLLSMAVRTVFIQKLGSEYLGLNGVLTSTLSMLSLADLGLDSIFVYSLFKPLTENDEDKVKGILNLYKRTYHVIFLIVLVFGLVLALFLPSIVGKKGMDLPSVYSIYFLFLANASFSYLLSYNRATLNANQEGYIVNGVTSVVLLVMNALQLVLLFLIPNPVIYASLQLLGTVASNFVIWFIVMRRYPTLQDTSGYMVTRLEKVRIFKNSVGGFSSKIGSLIVFGSDNIILSLFTDLATVGIYSNYSVITNAIQTILQKVSSALTPSVGNLGVERDSEKNRIVLTEIIFILYTLIAGGYAIYLVVLSPFMRMWVGERSVFGVQAETLISIVLILQLVRVPFWIYIDAFGLQWVQRWKSIIEAFVNIFLTLLFVGPFKLGVNGVLLGTILSTAMTVSWIEPFVIYKYPLKGNFQGVSELLCKFGLLFGIQTFLGYLGETYLGGNSLISIMGKVAMMLLLSAAMIIIMFGRSNYFLVLKKRLFK</sequence>
<feature type="transmembrane region" description="Helical" evidence="6">
    <location>
        <begin position="306"/>
        <end position="329"/>
    </location>
</feature>
<reference evidence="7 8" key="1">
    <citation type="submission" date="2019-06" db="EMBL/GenBank/DDBJ databases">
        <title>Genome analyses of bacteria isolated from kimchi.</title>
        <authorList>
            <person name="Lee S."/>
            <person name="Ahn S."/>
            <person name="Roh S."/>
        </authorList>
    </citation>
    <scope>NUCLEOTIDE SEQUENCE [LARGE SCALE GENOMIC DNA]</scope>
    <source>
        <strain evidence="7 8">CBA3630</strain>
    </source>
</reference>
<evidence type="ECO:0000256" key="6">
    <source>
        <dbReference type="SAM" id="Phobius"/>
    </source>
</evidence>
<evidence type="ECO:0000256" key="5">
    <source>
        <dbReference type="ARBA" id="ARBA00023136"/>
    </source>
</evidence>
<dbReference type="PANTHER" id="PTHR30250">
    <property type="entry name" value="PST FAMILY PREDICTED COLANIC ACID TRANSPORTER"/>
    <property type="match status" value="1"/>
</dbReference>
<evidence type="ECO:0000256" key="1">
    <source>
        <dbReference type="ARBA" id="ARBA00004651"/>
    </source>
</evidence>
<dbReference type="EMBL" id="CP042383">
    <property type="protein sequence ID" value="QEA41754.1"/>
    <property type="molecule type" value="Genomic_DNA"/>
</dbReference>
<proteinExistence type="predicted"/>
<organism evidence="7 8">
    <name type="scientific">Leuconostoc pseudomesenteroides</name>
    <dbReference type="NCBI Taxonomy" id="33968"/>
    <lineage>
        <taxon>Bacteria</taxon>
        <taxon>Bacillati</taxon>
        <taxon>Bacillota</taxon>
        <taxon>Bacilli</taxon>
        <taxon>Lactobacillales</taxon>
        <taxon>Lactobacillaceae</taxon>
        <taxon>Leuconostoc</taxon>
    </lineage>
</organism>
<comment type="subcellular location">
    <subcellularLocation>
        <location evidence="1">Cell membrane</location>
        <topology evidence="1">Multi-pass membrane protein</topology>
    </subcellularLocation>
</comment>
<keyword evidence="4 6" id="KW-1133">Transmembrane helix</keyword>
<feature type="transmembrane region" description="Helical" evidence="6">
    <location>
        <begin position="93"/>
        <end position="115"/>
    </location>
</feature>
<feature type="transmembrane region" description="Helical" evidence="6">
    <location>
        <begin position="349"/>
        <end position="370"/>
    </location>
</feature>
<evidence type="ECO:0000256" key="3">
    <source>
        <dbReference type="ARBA" id="ARBA00022692"/>
    </source>
</evidence>
<feature type="transmembrane region" description="Helical" evidence="6">
    <location>
        <begin position="186"/>
        <end position="206"/>
    </location>
</feature>
<keyword evidence="3 6" id="KW-0812">Transmembrane</keyword>
<dbReference type="InterPro" id="IPR050833">
    <property type="entry name" value="Poly_Biosynth_Transport"/>
</dbReference>
<evidence type="ECO:0000313" key="8">
    <source>
        <dbReference type="Proteomes" id="UP000321296"/>
    </source>
</evidence>
<evidence type="ECO:0000256" key="2">
    <source>
        <dbReference type="ARBA" id="ARBA00022475"/>
    </source>
</evidence>
<dbReference type="Pfam" id="PF01943">
    <property type="entry name" value="Polysacc_synt"/>
    <property type="match status" value="1"/>
</dbReference>
<protein>
    <submittedName>
        <fullName evidence="7">Oligosaccharide flippase family protein</fullName>
    </submittedName>
</protein>
<feature type="transmembrane region" description="Helical" evidence="6">
    <location>
        <begin position="127"/>
        <end position="145"/>
    </location>
</feature>
<gene>
    <name evidence="7" type="ORF">FGL85_04240</name>
</gene>
<dbReference type="RefSeq" id="WP_147651252.1">
    <property type="nucleotide sequence ID" value="NZ_CP042383.1"/>
</dbReference>
<dbReference type="GO" id="GO:0005886">
    <property type="term" value="C:plasma membrane"/>
    <property type="evidence" value="ECO:0007669"/>
    <property type="project" value="UniProtKB-SubCell"/>
</dbReference>
<feature type="transmembrane region" description="Helical" evidence="6">
    <location>
        <begin position="12"/>
        <end position="34"/>
    </location>
</feature>
<name>A0A5B8T067_LEUPS</name>
<feature type="transmembrane region" description="Helical" evidence="6">
    <location>
        <begin position="54"/>
        <end position="72"/>
    </location>
</feature>
<dbReference type="PANTHER" id="PTHR30250:SF26">
    <property type="entry name" value="PSMA PROTEIN"/>
    <property type="match status" value="1"/>
</dbReference>
<accession>A0A5B8T067</accession>
<keyword evidence="5 6" id="KW-0472">Membrane</keyword>
<dbReference type="InterPro" id="IPR002797">
    <property type="entry name" value="Polysacc_synth"/>
</dbReference>
<feature type="transmembrane region" description="Helical" evidence="6">
    <location>
        <begin position="382"/>
        <end position="399"/>
    </location>
</feature>
<dbReference type="AlphaFoldDB" id="A0A5B8T067"/>
<dbReference type="Proteomes" id="UP000321296">
    <property type="component" value="Chromosome"/>
</dbReference>
<feature type="transmembrane region" description="Helical" evidence="6">
    <location>
        <begin position="157"/>
        <end position="180"/>
    </location>
</feature>